<dbReference type="EMBL" id="KZ293427">
    <property type="protein sequence ID" value="PBK69989.1"/>
    <property type="molecule type" value="Genomic_DNA"/>
</dbReference>
<protein>
    <submittedName>
        <fullName evidence="2">Uncharacterized protein</fullName>
    </submittedName>
</protein>
<evidence type="ECO:0000313" key="4">
    <source>
        <dbReference type="EMBL" id="PBK69989.1"/>
    </source>
</evidence>
<feature type="compositionally biased region" description="Polar residues" evidence="1">
    <location>
        <begin position="186"/>
        <end position="201"/>
    </location>
</feature>
<reference evidence="2" key="2">
    <citation type="journal article" date="2017" name="Nat. Ecol. Evol.">
        <title>Lineage-specific genetic innovations streamline the genomes of Armillaria species to pathogenesis.</title>
        <authorList>
            <consortium name="DOE Joint Genome Institute"/>
            <person name="Sipos G."/>
            <person name="Prasanna A.N."/>
            <person name="Walter M.C."/>
            <person name="O'Connor E."/>
            <person name="Balint B."/>
            <person name="Krizsan K."/>
            <person name="Kiss B."/>
            <person name="Hess J."/>
            <person name="Varga T."/>
            <person name="Slot J."/>
            <person name="Riley R."/>
            <person name="Boka B."/>
            <person name="Rigling D."/>
            <person name="Barry K."/>
            <person name="Lee J."/>
            <person name="Mihaltcheva S."/>
            <person name="LaButti K."/>
            <person name="Lipzen A."/>
            <person name="Waldron R."/>
            <person name="Moloney N.M."/>
            <person name="Sperisen C."/>
            <person name="Kredics L."/>
            <person name="Vagvolgyi C."/>
            <person name="Patrignani A."/>
            <person name="Fitzpatrick D."/>
            <person name="Nagy I."/>
            <person name="Doyle S."/>
            <person name="Anderson J."/>
            <person name="Grigoriev I.V."/>
            <person name="Guldener U."/>
            <person name="Munsterkotter M."/>
            <person name="Nagy L.G."/>
        </authorList>
    </citation>
    <scope>NUCLEOTIDE SEQUENCE [LARGE SCALE GENOMIC DNA]</scope>
    <source>
        <strain evidence="2">28-4</strain>
    </source>
</reference>
<proteinExistence type="predicted"/>
<reference evidence="5" key="1">
    <citation type="journal article" date="2017" name="Nat. Ecol. Evol.">
        <title>Genome expansion and lineage-specific genetic innovations in the forest pathogenic fungi Armillaria.</title>
        <authorList>
            <person name="Sipos G."/>
            <person name="Prasanna A.N."/>
            <person name="Walter M.C."/>
            <person name="O'Connor E."/>
            <person name="Balint B."/>
            <person name="Krizsan K."/>
            <person name="Kiss B."/>
            <person name="Hess J."/>
            <person name="Varga T."/>
            <person name="Slot J."/>
            <person name="Riley R."/>
            <person name="Boka B."/>
            <person name="Rigling D."/>
            <person name="Barry K."/>
            <person name="Lee J."/>
            <person name="Mihaltcheva S."/>
            <person name="LaButti K."/>
            <person name="Lipzen A."/>
            <person name="Waldron R."/>
            <person name="Moloney N.M."/>
            <person name="Sperisen C."/>
            <person name="Kredics L."/>
            <person name="Vagvoelgyi C."/>
            <person name="Patrignani A."/>
            <person name="Fitzpatrick D."/>
            <person name="Nagy I."/>
            <person name="Doyle S."/>
            <person name="Anderson J.B."/>
            <person name="Grigoriev I.V."/>
            <person name="Gueldener U."/>
            <person name="Muensterkoetter M."/>
            <person name="Nagy L.G."/>
        </authorList>
    </citation>
    <scope>NUCLEOTIDE SEQUENCE [LARGE SCALE GENOMIC DNA]</scope>
    <source>
        <strain evidence="5">28-4</strain>
    </source>
</reference>
<evidence type="ECO:0000313" key="2">
    <source>
        <dbReference type="EMBL" id="PBK58313.1"/>
    </source>
</evidence>
<dbReference type="EMBL" id="KZ293553">
    <property type="protein sequence ID" value="PBK58321.1"/>
    <property type="molecule type" value="Genomic_DNA"/>
</dbReference>
<dbReference type="Proteomes" id="UP000218334">
    <property type="component" value="Unassembled WGS sequence"/>
</dbReference>
<sequence>MDSSQCHHTVVVSPAALSEGFLVSFTLGALNPGVYTVNVNVKIDCPVLGDSSSTVFQPPNFTAPKDENLVESPLKRMDSPEVPASTMPVSTSPSSHSSLSAAANCLVSVKRPDDWSQTEYDSPTAYSQWCRDFRKRGYPFPEKSDPVTTTPAAPSPHQDLKLETTEPYRFATPVRALMEMPSQPFDSQFDCNEFQTPTRNRSSGRKRPRIGPTAAQKQFNDDVANGLLVPDSQDESWEQYYNESPDLEEEDIIKRKQLGLYNSA</sequence>
<dbReference type="EMBL" id="KZ293553">
    <property type="protein sequence ID" value="PBK58313.1"/>
    <property type="molecule type" value="Genomic_DNA"/>
</dbReference>
<dbReference type="AlphaFoldDB" id="A0A2H3B394"/>
<keyword evidence="5" id="KW-1185">Reference proteome</keyword>
<feature type="region of interest" description="Disordered" evidence="1">
    <location>
        <begin position="186"/>
        <end position="235"/>
    </location>
</feature>
<evidence type="ECO:0000313" key="5">
    <source>
        <dbReference type="Proteomes" id="UP000218334"/>
    </source>
</evidence>
<accession>A0A2H3B394</accession>
<gene>
    <name evidence="2" type="ORF">ARMSODRAFT_1010198</name>
    <name evidence="3" type="ORF">ARMSODRAFT_1010203</name>
    <name evidence="4" type="ORF">ARMSODRAFT_1084128</name>
</gene>
<name>A0A2H3B394_9AGAR</name>
<evidence type="ECO:0000256" key="1">
    <source>
        <dbReference type="SAM" id="MobiDB-lite"/>
    </source>
</evidence>
<evidence type="ECO:0000313" key="3">
    <source>
        <dbReference type="EMBL" id="PBK58321.1"/>
    </source>
</evidence>
<organism evidence="2 5">
    <name type="scientific">Armillaria solidipes</name>
    <dbReference type="NCBI Taxonomy" id="1076256"/>
    <lineage>
        <taxon>Eukaryota</taxon>
        <taxon>Fungi</taxon>
        <taxon>Dikarya</taxon>
        <taxon>Basidiomycota</taxon>
        <taxon>Agaricomycotina</taxon>
        <taxon>Agaricomycetes</taxon>
        <taxon>Agaricomycetidae</taxon>
        <taxon>Agaricales</taxon>
        <taxon>Marasmiineae</taxon>
        <taxon>Physalacriaceae</taxon>
        <taxon>Armillaria</taxon>
    </lineage>
</organism>